<evidence type="ECO:0000259" key="5">
    <source>
        <dbReference type="Pfam" id="PF00156"/>
    </source>
</evidence>
<dbReference type="HAMAP" id="MF_01219">
    <property type="entry name" value="PyrR"/>
    <property type="match status" value="1"/>
</dbReference>
<dbReference type="CDD" id="cd06223">
    <property type="entry name" value="PRTases_typeI"/>
    <property type="match status" value="1"/>
</dbReference>
<keyword evidence="7" id="KW-1185">Reference proteome</keyword>
<organism evidence="6 7">
    <name type="scientific">Thermosulfuriphilus ammonigenes</name>
    <dbReference type="NCBI Taxonomy" id="1936021"/>
    <lineage>
        <taxon>Bacteria</taxon>
        <taxon>Pseudomonadati</taxon>
        <taxon>Thermodesulfobacteriota</taxon>
        <taxon>Thermodesulfobacteria</taxon>
        <taxon>Thermodesulfobacteriales</taxon>
        <taxon>Thermodesulfobacteriaceae</taxon>
        <taxon>Thermosulfuriphilus</taxon>
    </lineage>
</organism>
<dbReference type="FunFam" id="3.40.50.2020:FF:000020">
    <property type="entry name" value="Bifunctional protein PyrR"/>
    <property type="match status" value="1"/>
</dbReference>
<reference evidence="6 7" key="1">
    <citation type="submission" date="2020-02" db="EMBL/GenBank/DDBJ databases">
        <title>Genome analysis of Thermosulfuriphilus ammonigenes ST65T, an anaerobic thermophilic chemolithoautotrophic bacterium isolated from a deep-sea hydrothermal vent.</title>
        <authorList>
            <person name="Slobodkina G."/>
            <person name="Allioux M."/>
            <person name="Merkel A."/>
            <person name="Alain K."/>
            <person name="Jebbar M."/>
            <person name="Slobodkin A."/>
        </authorList>
    </citation>
    <scope>NUCLEOTIDE SEQUENCE [LARGE SCALE GENOMIC DNA]</scope>
    <source>
        <strain evidence="6 7">ST65</strain>
    </source>
</reference>
<keyword evidence="4 6" id="KW-0328">Glycosyltransferase</keyword>
<comment type="function">
    <text evidence="4">Also displays a weak uracil phosphoribosyltransferase activity which is not physiologically significant.</text>
</comment>
<dbReference type="InterPro" id="IPR029057">
    <property type="entry name" value="PRTase-like"/>
</dbReference>
<comment type="function">
    <text evidence="4">Regulates the transcription of the pyrimidine nucleotide (pyr) operon in response to exogenous pyrimidines.</text>
</comment>
<dbReference type="InterPro" id="IPR050137">
    <property type="entry name" value="PyrR_bifunctional"/>
</dbReference>
<dbReference type="AlphaFoldDB" id="A0A6G7PZ92"/>
<dbReference type="InterPro" id="IPR023050">
    <property type="entry name" value="PyrR"/>
</dbReference>
<evidence type="ECO:0000313" key="6">
    <source>
        <dbReference type="EMBL" id="QIJ72866.1"/>
    </source>
</evidence>
<keyword evidence="3 4" id="KW-0804">Transcription</keyword>
<evidence type="ECO:0000256" key="3">
    <source>
        <dbReference type="ARBA" id="ARBA00023163"/>
    </source>
</evidence>
<dbReference type="EC" id="2.4.2.9" evidence="4"/>
<dbReference type="SUPFAM" id="SSF53271">
    <property type="entry name" value="PRTase-like"/>
    <property type="match status" value="1"/>
</dbReference>
<dbReference type="PANTHER" id="PTHR11608">
    <property type="entry name" value="BIFUNCTIONAL PROTEIN PYRR"/>
    <property type="match status" value="1"/>
</dbReference>
<dbReference type="EMBL" id="CP048877">
    <property type="protein sequence ID" value="QIJ72866.1"/>
    <property type="molecule type" value="Genomic_DNA"/>
</dbReference>
<sequence>MMPTSLLMTEKEMSRALSRMAHQIIERNKGCQDLVLIGIRTGGVPLASRLQEKIQEIEGRQVPLGILDITLYRDDWSLAVQQPVVRETKIPFPVDNKTVILVDDVIFTGRTVRAALDALTDFGRPRRIELAVLVDRGHRELPIQPDYVGLTVTTLPDEHVNVRLREIDGQDEVVLERPS</sequence>
<evidence type="ECO:0000313" key="7">
    <source>
        <dbReference type="Proteomes" id="UP000502179"/>
    </source>
</evidence>
<proteinExistence type="inferred from homology"/>
<keyword evidence="4 6" id="KW-0808">Transferase</keyword>
<feature type="domain" description="Phosphoribosyltransferase" evidence="5">
    <location>
        <begin position="11"/>
        <end position="154"/>
    </location>
</feature>
<dbReference type="GO" id="GO:0006355">
    <property type="term" value="P:regulation of DNA-templated transcription"/>
    <property type="evidence" value="ECO:0007669"/>
    <property type="project" value="UniProtKB-UniRule"/>
</dbReference>
<feature type="short sequence motif" description="PRPP-binding" evidence="4">
    <location>
        <begin position="99"/>
        <end position="111"/>
    </location>
</feature>
<evidence type="ECO:0000256" key="1">
    <source>
        <dbReference type="ARBA" id="ARBA00005565"/>
    </source>
</evidence>
<protein>
    <recommendedName>
        <fullName evidence="4">Bifunctional protein PyrR</fullName>
    </recommendedName>
    <domain>
        <recommendedName>
            <fullName evidence="4">Pyrimidine operon regulatory protein</fullName>
        </recommendedName>
    </domain>
    <domain>
        <recommendedName>
            <fullName evidence="4">Uracil phosphoribosyltransferase</fullName>
            <shortName evidence="4">UPRTase</shortName>
            <ecNumber evidence="4">2.4.2.9</ecNumber>
        </recommendedName>
    </domain>
</protein>
<evidence type="ECO:0000256" key="2">
    <source>
        <dbReference type="ARBA" id="ARBA00023015"/>
    </source>
</evidence>
<dbReference type="InterPro" id="IPR000836">
    <property type="entry name" value="PRTase_dom"/>
</dbReference>
<dbReference type="NCBIfam" id="NF003545">
    <property type="entry name" value="PRK05205.1-1"/>
    <property type="match status" value="1"/>
</dbReference>
<dbReference type="PANTHER" id="PTHR11608:SF0">
    <property type="entry name" value="BIFUNCTIONAL PROTEIN PYRR"/>
    <property type="match status" value="1"/>
</dbReference>
<dbReference type="Proteomes" id="UP000502179">
    <property type="component" value="Chromosome"/>
</dbReference>
<keyword evidence="2 4" id="KW-0805">Transcription regulation</keyword>
<dbReference type="Pfam" id="PF00156">
    <property type="entry name" value="Pribosyltran"/>
    <property type="match status" value="1"/>
</dbReference>
<gene>
    <name evidence="4 6" type="primary">pyrR</name>
    <name evidence="6" type="ORF">G4V39_06055</name>
</gene>
<comment type="similarity">
    <text evidence="1 4">Belongs to the purine/pyrimidine phosphoribosyltransferase family. PyrR subfamily.</text>
</comment>
<dbReference type="KEGG" id="tav:G4V39_06055"/>
<dbReference type="GO" id="GO:0004845">
    <property type="term" value="F:uracil phosphoribosyltransferase activity"/>
    <property type="evidence" value="ECO:0007669"/>
    <property type="project" value="UniProtKB-UniRule"/>
</dbReference>
<comment type="catalytic activity">
    <reaction evidence="4">
        <text>UMP + diphosphate = 5-phospho-alpha-D-ribose 1-diphosphate + uracil</text>
        <dbReference type="Rhea" id="RHEA:13017"/>
        <dbReference type="ChEBI" id="CHEBI:17568"/>
        <dbReference type="ChEBI" id="CHEBI:33019"/>
        <dbReference type="ChEBI" id="CHEBI:57865"/>
        <dbReference type="ChEBI" id="CHEBI:58017"/>
        <dbReference type="EC" id="2.4.2.9"/>
    </reaction>
</comment>
<name>A0A6G7PZ92_9BACT</name>
<evidence type="ECO:0000256" key="4">
    <source>
        <dbReference type="HAMAP-Rule" id="MF_01219"/>
    </source>
</evidence>
<accession>A0A6G7PZ92</accession>
<dbReference type="Gene3D" id="3.40.50.2020">
    <property type="match status" value="1"/>
</dbReference>
<dbReference type="NCBIfam" id="NF003549">
    <property type="entry name" value="PRK05205.1-5"/>
    <property type="match status" value="1"/>
</dbReference>